<protein>
    <submittedName>
        <fullName evidence="5">Cubilin-like</fullName>
    </submittedName>
</protein>
<proteinExistence type="predicted"/>
<evidence type="ECO:0000313" key="4">
    <source>
        <dbReference type="Proteomes" id="UP001652740"/>
    </source>
</evidence>
<gene>
    <name evidence="5" type="primary">LOC113520900</name>
</gene>
<organism evidence="4 5">
    <name type="scientific">Galleria mellonella</name>
    <name type="common">Greater wax moth</name>
    <dbReference type="NCBI Taxonomy" id="7137"/>
    <lineage>
        <taxon>Eukaryota</taxon>
        <taxon>Metazoa</taxon>
        <taxon>Ecdysozoa</taxon>
        <taxon>Arthropoda</taxon>
        <taxon>Hexapoda</taxon>
        <taxon>Insecta</taxon>
        <taxon>Pterygota</taxon>
        <taxon>Neoptera</taxon>
        <taxon>Endopterygota</taxon>
        <taxon>Lepidoptera</taxon>
        <taxon>Glossata</taxon>
        <taxon>Ditrysia</taxon>
        <taxon>Pyraloidea</taxon>
        <taxon>Pyralidae</taxon>
        <taxon>Galleriinae</taxon>
        <taxon>Galleria</taxon>
    </lineage>
</organism>
<dbReference type="SMART" id="SM00181">
    <property type="entry name" value="EGF"/>
    <property type="match status" value="1"/>
</dbReference>
<evidence type="ECO:0000259" key="3">
    <source>
        <dbReference type="PROSITE" id="PS50026"/>
    </source>
</evidence>
<comment type="caution">
    <text evidence="1">Lacks conserved residue(s) required for the propagation of feature annotation.</text>
</comment>
<dbReference type="RefSeq" id="XP_026762122.1">
    <property type="nucleotide sequence ID" value="XM_026906321.3"/>
</dbReference>
<dbReference type="KEGG" id="gmw:113520900"/>
<dbReference type="PROSITE" id="PS50026">
    <property type="entry name" value="EGF_3"/>
    <property type="match status" value="1"/>
</dbReference>
<dbReference type="InParanoid" id="A0A6J1X705"/>
<accession>A0A6J1X705</accession>
<keyword evidence="2" id="KW-0732">Signal</keyword>
<dbReference type="GeneID" id="113520900"/>
<name>A0A6J1X705_GALME</name>
<feature type="domain" description="EGF-like" evidence="3">
    <location>
        <begin position="62"/>
        <end position="100"/>
    </location>
</feature>
<evidence type="ECO:0000256" key="2">
    <source>
        <dbReference type="SAM" id="SignalP"/>
    </source>
</evidence>
<evidence type="ECO:0000313" key="5">
    <source>
        <dbReference type="RefSeq" id="XP_026762122.1"/>
    </source>
</evidence>
<dbReference type="OrthoDB" id="10046852at2759"/>
<keyword evidence="4" id="KW-1185">Reference proteome</keyword>
<dbReference type="Proteomes" id="UP001652740">
    <property type="component" value="Unplaced"/>
</dbReference>
<keyword evidence="1" id="KW-1015">Disulfide bond</keyword>
<keyword evidence="1" id="KW-0245">EGF-like domain</keyword>
<feature type="chain" id="PRO_5026666608" evidence="2">
    <location>
        <begin position="20"/>
        <end position="121"/>
    </location>
</feature>
<dbReference type="InterPro" id="IPR000742">
    <property type="entry name" value="EGF"/>
</dbReference>
<evidence type="ECO:0000256" key="1">
    <source>
        <dbReference type="PROSITE-ProRule" id="PRU00076"/>
    </source>
</evidence>
<feature type="disulfide bond" evidence="1">
    <location>
        <begin position="66"/>
        <end position="76"/>
    </location>
</feature>
<sequence length="121" mass="13647">MRALLILAVLACLHWNIRACDPDQSHQGCKIYGSTCYCGYGCKNEYIYRSRTDCLNALRERNSNICNRMPCLRGICIQTVQDPGFTCKCEGTGFYGQRCEKACPSVVPLRGLIYPHECIVI</sequence>
<feature type="signal peptide" evidence="2">
    <location>
        <begin position="1"/>
        <end position="19"/>
    </location>
</feature>
<dbReference type="AlphaFoldDB" id="A0A6J1X705"/>
<dbReference type="Gene3D" id="2.10.25.10">
    <property type="entry name" value="Laminin"/>
    <property type="match status" value="1"/>
</dbReference>
<reference evidence="5" key="1">
    <citation type="submission" date="2025-08" db="UniProtKB">
        <authorList>
            <consortium name="RefSeq"/>
        </authorList>
    </citation>
    <scope>IDENTIFICATION</scope>
    <source>
        <tissue evidence="5">Whole larvae</tissue>
    </source>
</reference>